<protein>
    <recommendedName>
        <fullName evidence="2">histidine kinase</fullName>
        <ecNumber evidence="2">2.7.13.3</ecNumber>
    </recommendedName>
</protein>
<dbReference type="PROSITE" id="PS50109">
    <property type="entry name" value="HIS_KIN"/>
    <property type="match status" value="1"/>
</dbReference>
<dbReference type="OrthoDB" id="3272385at2"/>
<dbReference type="KEGG" id="uli:ETAA1_14550"/>
<dbReference type="CDD" id="cd00075">
    <property type="entry name" value="HATPase"/>
    <property type="match status" value="1"/>
</dbReference>
<feature type="domain" description="PAC" evidence="8">
    <location>
        <begin position="98"/>
        <end position="150"/>
    </location>
</feature>
<sequence length="387" mass="42094">MRSGTKRRSARIEPPTEGMLVTTEELLRLALDQSKDYALILIDTTGVVVGWLAGAEYVLGYTAAEVVGRPFDLIFTPEDRGRGVPAHELAVAAADGRSEDDRWQLRKDGFRFWAGGVLTPLRDGTGTIVGFSKVLRDRTDVKAQIDALANSSHRLRVFLGTVVHELRNPLAPLANAVEILRMTPAAASVVAPVQMIERQVAVMRRLVDDLMDFTRVGAGKVRLQLQAAHFEGVLSSAAAACRVAADERCQTLKVLLLPTRTIVRADPDRLQQVVVNLLTNAIKYTPDGGEVWLKATVEGNEAVFRVEDTGCGIAPDVLPRIFDLFTQEAESLDRSQGGLGLGLPLVKELVTLHGGTVQVRSEGRGKGSEFTVRLPLFRNEDSEPGTT</sequence>
<evidence type="ECO:0000256" key="1">
    <source>
        <dbReference type="ARBA" id="ARBA00000085"/>
    </source>
</evidence>
<dbReference type="GO" id="GO:0000155">
    <property type="term" value="F:phosphorelay sensor kinase activity"/>
    <property type="evidence" value="ECO:0007669"/>
    <property type="project" value="InterPro"/>
</dbReference>
<evidence type="ECO:0000256" key="3">
    <source>
        <dbReference type="ARBA" id="ARBA00022553"/>
    </source>
</evidence>
<evidence type="ECO:0000313" key="10">
    <source>
        <dbReference type="Proteomes" id="UP000319576"/>
    </source>
</evidence>
<dbReference type="InterPro" id="IPR000700">
    <property type="entry name" value="PAS-assoc_C"/>
</dbReference>
<dbReference type="InterPro" id="IPR004358">
    <property type="entry name" value="Sig_transdc_His_kin-like_C"/>
</dbReference>
<reference evidence="9 10" key="1">
    <citation type="submission" date="2019-02" db="EMBL/GenBank/DDBJ databases">
        <title>Deep-cultivation of Planctomycetes and their phenomic and genomic characterization uncovers novel biology.</title>
        <authorList>
            <person name="Wiegand S."/>
            <person name="Jogler M."/>
            <person name="Boedeker C."/>
            <person name="Pinto D."/>
            <person name="Vollmers J."/>
            <person name="Rivas-Marin E."/>
            <person name="Kohn T."/>
            <person name="Peeters S.H."/>
            <person name="Heuer A."/>
            <person name="Rast P."/>
            <person name="Oberbeckmann S."/>
            <person name="Bunk B."/>
            <person name="Jeske O."/>
            <person name="Meyerdierks A."/>
            <person name="Storesund J.E."/>
            <person name="Kallscheuer N."/>
            <person name="Luecker S."/>
            <person name="Lage O.M."/>
            <person name="Pohl T."/>
            <person name="Merkel B.J."/>
            <person name="Hornburger P."/>
            <person name="Mueller R.-W."/>
            <person name="Bruemmer F."/>
            <person name="Labrenz M."/>
            <person name="Spormann A.M."/>
            <person name="Op den Camp H."/>
            <person name="Overmann J."/>
            <person name="Amann R."/>
            <person name="Jetten M.S.M."/>
            <person name="Mascher T."/>
            <person name="Medema M.H."/>
            <person name="Devos D.P."/>
            <person name="Kaster A.-K."/>
            <person name="Ovreas L."/>
            <person name="Rohde M."/>
            <person name="Galperin M.Y."/>
            <person name="Jogler C."/>
        </authorList>
    </citation>
    <scope>NUCLEOTIDE SEQUENCE [LARGE SCALE GENOMIC DNA]</scope>
    <source>
        <strain evidence="9 10">ETA_A1</strain>
    </source>
</reference>
<dbReference type="InterPro" id="IPR003661">
    <property type="entry name" value="HisK_dim/P_dom"/>
</dbReference>
<evidence type="ECO:0000259" key="7">
    <source>
        <dbReference type="PROSITE" id="PS50112"/>
    </source>
</evidence>
<evidence type="ECO:0000313" key="9">
    <source>
        <dbReference type="EMBL" id="QDU19526.1"/>
    </source>
</evidence>
<keyword evidence="4 9" id="KW-0808">Transferase</keyword>
<evidence type="ECO:0000256" key="4">
    <source>
        <dbReference type="ARBA" id="ARBA00022679"/>
    </source>
</evidence>
<dbReference type="Pfam" id="PF02518">
    <property type="entry name" value="HATPase_c"/>
    <property type="match status" value="1"/>
</dbReference>
<dbReference type="InterPro" id="IPR036097">
    <property type="entry name" value="HisK_dim/P_sf"/>
</dbReference>
<evidence type="ECO:0000259" key="6">
    <source>
        <dbReference type="PROSITE" id="PS50109"/>
    </source>
</evidence>
<dbReference type="Proteomes" id="UP000319576">
    <property type="component" value="Chromosome"/>
</dbReference>
<evidence type="ECO:0000256" key="5">
    <source>
        <dbReference type="ARBA" id="ARBA00022777"/>
    </source>
</evidence>
<comment type="catalytic activity">
    <reaction evidence="1">
        <text>ATP + protein L-histidine = ADP + protein N-phospho-L-histidine.</text>
        <dbReference type="EC" id="2.7.13.3"/>
    </reaction>
</comment>
<dbReference type="Pfam" id="PF13426">
    <property type="entry name" value="PAS_9"/>
    <property type="match status" value="1"/>
</dbReference>
<name>A0A517XPV8_9BACT</name>
<keyword evidence="5 9" id="KW-0418">Kinase</keyword>
<dbReference type="PROSITE" id="PS50113">
    <property type="entry name" value="PAC"/>
    <property type="match status" value="1"/>
</dbReference>
<dbReference type="PROSITE" id="PS50112">
    <property type="entry name" value="PAS"/>
    <property type="match status" value="1"/>
</dbReference>
<dbReference type="EMBL" id="CP036273">
    <property type="protein sequence ID" value="QDU19526.1"/>
    <property type="molecule type" value="Genomic_DNA"/>
</dbReference>
<dbReference type="Gene3D" id="3.30.565.10">
    <property type="entry name" value="Histidine kinase-like ATPase, C-terminal domain"/>
    <property type="match status" value="1"/>
</dbReference>
<accession>A0A517XPV8</accession>
<dbReference type="SMART" id="SM00388">
    <property type="entry name" value="HisKA"/>
    <property type="match status" value="1"/>
</dbReference>
<dbReference type="AlphaFoldDB" id="A0A517XPV8"/>
<dbReference type="SUPFAM" id="SSF55785">
    <property type="entry name" value="PYP-like sensor domain (PAS domain)"/>
    <property type="match status" value="1"/>
</dbReference>
<dbReference type="SUPFAM" id="SSF55874">
    <property type="entry name" value="ATPase domain of HSP90 chaperone/DNA topoisomerase II/histidine kinase"/>
    <property type="match status" value="1"/>
</dbReference>
<feature type="domain" description="Histidine kinase" evidence="6">
    <location>
        <begin position="161"/>
        <end position="378"/>
    </location>
</feature>
<proteinExistence type="predicted"/>
<dbReference type="PANTHER" id="PTHR43547:SF2">
    <property type="entry name" value="HYBRID SIGNAL TRANSDUCTION HISTIDINE KINASE C"/>
    <property type="match status" value="1"/>
</dbReference>
<dbReference type="Gene3D" id="3.30.450.20">
    <property type="entry name" value="PAS domain"/>
    <property type="match status" value="1"/>
</dbReference>
<dbReference type="CDD" id="cd00130">
    <property type="entry name" value="PAS"/>
    <property type="match status" value="1"/>
</dbReference>
<dbReference type="Gene3D" id="1.10.287.130">
    <property type="match status" value="1"/>
</dbReference>
<dbReference type="FunFam" id="3.30.565.10:FF:000006">
    <property type="entry name" value="Sensor histidine kinase WalK"/>
    <property type="match status" value="1"/>
</dbReference>
<keyword evidence="10" id="KW-1185">Reference proteome</keyword>
<dbReference type="SMART" id="SM00387">
    <property type="entry name" value="HATPase_c"/>
    <property type="match status" value="1"/>
</dbReference>
<dbReference type="NCBIfam" id="TIGR00229">
    <property type="entry name" value="sensory_box"/>
    <property type="match status" value="1"/>
</dbReference>
<dbReference type="EC" id="2.7.13.3" evidence="2"/>
<dbReference type="InterPro" id="IPR036890">
    <property type="entry name" value="HATPase_C_sf"/>
</dbReference>
<dbReference type="PRINTS" id="PR00344">
    <property type="entry name" value="BCTRLSENSOR"/>
</dbReference>
<dbReference type="InterPro" id="IPR003594">
    <property type="entry name" value="HATPase_dom"/>
</dbReference>
<dbReference type="CDD" id="cd00082">
    <property type="entry name" value="HisKA"/>
    <property type="match status" value="1"/>
</dbReference>
<dbReference type="InterPro" id="IPR005467">
    <property type="entry name" value="His_kinase_dom"/>
</dbReference>
<gene>
    <name evidence="9" type="primary">rcsC</name>
    <name evidence="9" type="ORF">ETAA1_14550</name>
</gene>
<dbReference type="PANTHER" id="PTHR43547">
    <property type="entry name" value="TWO-COMPONENT HISTIDINE KINASE"/>
    <property type="match status" value="1"/>
</dbReference>
<feature type="domain" description="PAS" evidence="7">
    <location>
        <begin position="23"/>
        <end position="80"/>
    </location>
</feature>
<dbReference type="Pfam" id="PF00512">
    <property type="entry name" value="HisKA"/>
    <property type="match status" value="1"/>
</dbReference>
<keyword evidence="3" id="KW-0597">Phosphoprotein</keyword>
<evidence type="ECO:0000256" key="2">
    <source>
        <dbReference type="ARBA" id="ARBA00012438"/>
    </source>
</evidence>
<dbReference type="InterPro" id="IPR035965">
    <property type="entry name" value="PAS-like_dom_sf"/>
</dbReference>
<dbReference type="InterPro" id="IPR000014">
    <property type="entry name" value="PAS"/>
</dbReference>
<dbReference type="SUPFAM" id="SSF47384">
    <property type="entry name" value="Homodimeric domain of signal transducing histidine kinase"/>
    <property type="match status" value="1"/>
</dbReference>
<organism evidence="9 10">
    <name type="scientific">Urbifossiella limnaea</name>
    <dbReference type="NCBI Taxonomy" id="2528023"/>
    <lineage>
        <taxon>Bacteria</taxon>
        <taxon>Pseudomonadati</taxon>
        <taxon>Planctomycetota</taxon>
        <taxon>Planctomycetia</taxon>
        <taxon>Gemmatales</taxon>
        <taxon>Gemmataceae</taxon>
        <taxon>Urbifossiella</taxon>
    </lineage>
</organism>
<evidence type="ECO:0000259" key="8">
    <source>
        <dbReference type="PROSITE" id="PS50113"/>
    </source>
</evidence>